<feature type="transmembrane region" description="Helical" evidence="1">
    <location>
        <begin position="60"/>
        <end position="87"/>
    </location>
</feature>
<reference evidence="2" key="1">
    <citation type="submission" date="2021-10" db="EMBL/GenBank/DDBJ databases">
        <title>Anaerobic single-cell dispensing facilitates the cultivation of human gut bacteria.</title>
        <authorList>
            <person name="Afrizal A."/>
        </authorList>
    </citation>
    <scope>NUCLEOTIDE SEQUENCE</scope>
    <source>
        <strain evidence="2">CLA-AA-H274</strain>
    </source>
</reference>
<dbReference type="Proteomes" id="UP001198962">
    <property type="component" value="Unassembled WGS sequence"/>
</dbReference>
<dbReference type="Pfam" id="PF12725">
    <property type="entry name" value="DUF3810"/>
    <property type="match status" value="1"/>
</dbReference>
<feature type="transmembrane region" description="Helical" evidence="1">
    <location>
        <begin position="99"/>
        <end position="116"/>
    </location>
</feature>
<gene>
    <name evidence="2" type="ORF">LKD32_04845</name>
</gene>
<organism evidence="2 3">
    <name type="scientific">Brotaphodocola catenula</name>
    <dbReference type="NCBI Taxonomy" id="2885361"/>
    <lineage>
        <taxon>Bacteria</taxon>
        <taxon>Bacillati</taxon>
        <taxon>Bacillota</taxon>
        <taxon>Clostridia</taxon>
        <taxon>Lachnospirales</taxon>
        <taxon>Lachnospiraceae</taxon>
        <taxon>Brotaphodocola</taxon>
    </lineage>
</organism>
<keyword evidence="1" id="KW-1133">Transmembrane helix</keyword>
<evidence type="ECO:0000256" key="1">
    <source>
        <dbReference type="SAM" id="Phobius"/>
    </source>
</evidence>
<proteinExistence type="predicted"/>
<dbReference type="EMBL" id="JAJEPU010000010">
    <property type="protein sequence ID" value="MCC2164219.1"/>
    <property type="molecule type" value="Genomic_DNA"/>
</dbReference>
<keyword evidence="1" id="KW-0472">Membrane</keyword>
<keyword evidence="3" id="KW-1185">Reference proteome</keyword>
<name>A0AAE3AM52_9FIRM</name>
<protein>
    <submittedName>
        <fullName evidence="2">DUF3810 domain-containing protein</fullName>
    </submittedName>
</protein>
<dbReference type="AlphaFoldDB" id="A0AAE3AM52"/>
<sequence length="370" mass="42948">MRNMMRDAGNVENKEKQYTVVAWICLILALLFQVIARNVPGFADWYAHHTYPLIVGSVGRVFGWFPFSVSEFGIYVIVVVGTGWLIGQIRARKPWRMRLLRRMCLTATLLFFLYTMNCGINYHARAFSEYAGIETGRYTTEELADLCEFLTEKVNENAPVSEEDWEKNFSYKNKKWEWQREEICAMQAVGEHYPELAGFYPRAKQVTVSEILSIQQLSGIYSPFTVEANYNRAMTDYNIPHTICHELSHLKGFMREDEANFIACLACSFSEDRAFRYSGYLLGWIHATNALADVDRDAYQKCVARLETEVREDLARNNQFWDRYDTKTAKVANQINDTYLKANLQEDGVKSYGRVVDLMLAYRKLEKRGE</sequence>
<dbReference type="InterPro" id="IPR024294">
    <property type="entry name" value="DUF3810"/>
</dbReference>
<evidence type="ECO:0000313" key="2">
    <source>
        <dbReference type="EMBL" id="MCC2164219.1"/>
    </source>
</evidence>
<dbReference type="RefSeq" id="WP_308450914.1">
    <property type="nucleotide sequence ID" value="NZ_JAJEPU010000010.1"/>
</dbReference>
<accession>A0AAE3AM52</accession>
<evidence type="ECO:0000313" key="3">
    <source>
        <dbReference type="Proteomes" id="UP001198962"/>
    </source>
</evidence>
<keyword evidence="1" id="KW-0812">Transmembrane</keyword>
<comment type="caution">
    <text evidence="2">The sequence shown here is derived from an EMBL/GenBank/DDBJ whole genome shotgun (WGS) entry which is preliminary data.</text>
</comment>